<dbReference type="Gene3D" id="3.30.200.20">
    <property type="entry name" value="Phosphorylase Kinase, domain 1"/>
    <property type="match status" value="1"/>
</dbReference>
<dbReference type="GO" id="GO:0004674">
    <property type="term" value="F:protein serine/threonine kinase activity"/>
    <property type="evidence" value="ECO:0007669"/>
    <property type="project" value="UniProtKB-KW"/>
</dbReference>
<evidence type="ECO:0000256" key="5">
    <source>
        <dbReference type="PROSITE-ProRule" id="PRU10141"/>
    </source>
</evidence>
<name>A0A6B8M499_9HYPH</name>
<dbReference type="SUPFAM" id="SSF56112">
    <property type="entry name" value="Protein kinase-like (PK-like)"/>
    <property type="match status" value="1"/>
</dbReference>
<keyword evidence="8" id="KW-1185">Reference proteome</keyword>
<gene>
    <name evidence="7" type="ORF">F7D14_19700</name>
</gene>
<keyword evidence="2 5" id="KW-0547">Nucleotide-binding</keyword>
<dbReference type="PANTHER" id="PTHR43289:SF6">
    <property type="entry name" value="SERINE_THREONINE-PROTEIN KINASE NEKL-3"/>
    <property type="match status" value="1"/>
</dbReference>
<keyword evidence="1" id="KW-0808">Transferase</keyword>
<evidence type="ECO:0000256" key="1">
    <source>
        <dbReference type="ARBA" id="ARBA00022679"/>
    </source>
</evidence>
<dbReference type="SMART" id="SM00220">
    <property type="entry name" value="S_TKc"/>
    <property type="match status" value="1"/>
</dbReference>
<dbReference type="PROSITE" id="PS00107">
    <property type="entry name" value="PROTEIN_KINASE_ATP"/>
    <property type="match status" value="1"/>
</dbReference>
<dbReference type="PROSITE" id="PS50011">
    <property type="entry name" value="PROTEIN_KINASE_DOM"/>
    <property type="match status" value="1"/>
</dbReference>
<accession>A0A6B8M499</accession>
<evidence type="ECO:0000256" key="2">
    <source>
        <dbReference type="ARBA" id="ARBA00022741"/>
    </source>
</evidence>
<evidence type="ECO:0000256" key="3">
    <source>
        <dbReference type="ARBA" id="ARBA00022777"/>
    </source>
</evidence>
<keyword evidence="4 5" id="KW-0067">ATP-binding</keyword>
<keyword evidence="3 7" id="KW-0418">Kinase</keyword>
<feature type="binding site" evidence="5">
    <location>
        <position position="56"/>
    </location>
    <ligand>
        <name>ATP</name>
        <dbReference type="ChEBI" id="CHEBI:30616"/>
    </ligand>
</feature>
<evidence type="ECO:0000313" key="7">
    <source>
        <dbReference type="EMBL" id="QGM99837.1"/>
    </source>
</evidence>
<proteinExistence type="predicted"/>
<dbReference type="AlphaFoldDB" id="A0A6B8M499"/>
<dbReference type="Gene3D" id="1.10.510.10">
    <property type="entry name" value="Transferase(Phosphotransferase) domain 1"/>
    <property type="match status" value="1"/>
</dbReference>
<geneLocation type="plasmid" evidence="7">
    <name>unnamed1</name>
</geneLocation>
<dbReference type="EMBL" id="CP044332">
    <property type="protein sequence ID" value="QGM99837.1"/>
    <property type="molecule type" value="Genomic_DNA"/>
</dbReference>
<sequence>MVGGQEPMSLAPLALPITNGTTFYNKYRLMQPIGRGAFGEVWLAQDQAVNHQYAIKILNSGIGIDQRLREAQVGHAFTHNNLVRVHQADVATDGKVVIAMDYFPDGSITTLANPVNFLPLPMALRTIIDMLQGLEHLHSHNFFHNDVKPQNILRGQHGQAKLADYGIVGISPTGAPVQPSSWYVLHAAPETVAGNGIEARTDIFQTGLTLFRLLVGLGTLEAKFHSLGLAAYADALVKGKLITRTDFPAYIPNAVCRAVLTSIDPDPTRRFQSALEMRRALEKLSFPGHWTLDVSGGLTGVDAKHTYRFEHVVAGCANASFTAFKRNSASGRETRVSQFTEKNLTNAGATKLETSFIKAVVEGIVT</sequence>
<protein>
    <submittedName>
        <fullName evidence="7">Serine/threonine protein kinase</fullName>
    </submittedName>
</protein>
<evidence type="ECO:0000256" key="4">
    <source>
        <dbReference type="ARBA" id="ARBA00022840"/>
    </source>
</evidence>
<evidence type="ECO:0000313" key="8">
    <source>
        <dbReference type="Proteomes" id="UP000422569"/>
    </source>
</evidence>
<organism evidence="7 8">
    <name type="scientific">Methylocystis parvus</name>
    <dbReference type="NCBI Taxonomy" id="134"/>
    <lineage>
        <taxon>Bacteria</taxon>
        <taxon>Pseudomonadati</taxon>
        <taxon>Pseudomonadota</taxon>
        <taxon>Alphaproteobacteria</taxon>
        <taxon>Hyphomicrobiales</taxon>
        <taxon>Methylocystaceae</taxon>
        <taxon>Methylocystis</taxon>
    </lineage>
</organism>
<dbReference type="InterPro" id="IPR000719">
    <property type="entry name" value="Prot_kinase_dom"/>
</dbReference>
<evidence type="ECO:0000259" key="6">
    <source>
        <dbReference type="PROSITE" id="PS50011"/>
    </source>
</evidence>
<keyword evidence="7" id="KW-0614">Plasmid</keyword>
<dbReference type="Pfam" id="PF00069">
    <property type="entry name" value="Pkinase"/>
    <property type="match status" value="1"/>
</dbReference>
<dbReference type="Proteomes" id="UP000422569">
    <property type="component" value="Plasmid unnamed1"/>
</dbReference>
<reference evidence="7 8" key="1">
    <citation type="submission" date="2019-09" db="EMBL/GenBank/DDBJ databases">
        <title>Isolation and complete genome sequencing of Methylocystis species.</title>
        <authorList>
            <person name="Rumah B.L."/>
            <person name="Stead C.E."/>
            <person name="Stevens B.C."/>
            <person name="Minton N.P."/>
            <person name="Grosse-Honebrink A."/>
            <person name="Zhang Y."/>
        </authorList>
    </citation>
    <scope>NUCLEOTIDE SEQUENCE [LARGE SCALE GENOMIC DNA]</scope>
    <source>
        <strain evidence="7 8">BRCS2</strain>
        <plasmid evidence="7 8">unnamed1</plasmid>
    </source>
</reference>
<dbReference type="KEGG" id="mpar:F7D14_19700"/>
<dbReference type="CDD" id="cd14014">
    <property type="entry name" value="STKc_PknB_like"/>
    <property type="match status" value="1"/>
</dbReference>
<feature type="domain" description="Protein kinase" evidence="6">
    <location>
        <begin position="27"/>
        <end position="292"/>
    </location>
</feature>
<dbReference type="InterPro" id="IPR017441">
    <property type="entry name" value="Protein_kinase_ATP_BS"/>
</dbReference>
<keyword evidence="7" id="KW-0723">Serine/threonine-protein kinase</keyword>
<dbReference type="InterPro" id="IPR011009">
    <property type="entry name" value="Kinase-like_dom_sf"/>
</dbReference>
<dbReference type="GO" id="GO:0005524">
    <property type="term" value="F:ATP binding"/>
    <property type="evidence" value="ECO:0007669"/>
    <property type="project" value="UniProtKB-UniRule"/>
</dbReference>
<dbReference type="PANTHER" id="PTHR43289">
    <property type="entry name" value="MITOGEN-ACTIVATED PROTEIN KINASE KINASE KINASE 20-RELATED"/>
    <property type="match status" value="1"/>
</dbReference>